<proteinExistence type="predicted"/>
<dbReference type="PROSITE" id="PS51257">
    <property type="entry name" value="PROKAR_LIPOPROTEIN"/>
    <property type="match status" value="1"/>
</dbReference>
<keyword evidence="2" id="KW-1185">Reference proteome</keyword>
<protein>
    <submittedName>
        <fullName evidence="1">Uncharacterized protein</fullName>
    </submittedName>
</protein>
<accession>S2VK25</accession>
<sequence length="93" mass="9803">MSLTKFNSHTSPWGGVSVFQSCTSYVVHTKYIPEKHTLLAGAADSAVSRGRCGARIGVAKPVLGVPFTLTNAPGDVSDRPTVLVVTNMKGCVR</sequence>
<comment type="caution">
    <text evidence="1">The sequence shown here is derived from an EMBL/GenBank/DDBJ whole genome shotgun (WGS) entry which is preliminary data.</text>
</comment>
<dbReference type="EMBL" id="AGWM01000008">
    <property type="protein sequence ID" value="EPD27151.1"/>
    <property type="molecule type" value="Genomic_DNA"/>
</dbReference>
<reference evidence="1 2" key="1">
    <citation type="submission" date="2013-05" db="EMBL/GenBank/DDBJ databases">
        <title>The Genome Sequence of Actinobaculum schaalii FB123-CNA2.</title>
        <authorList>
            <consortium name="The Broad Institute Genomics Platform"/>
            <person name="Earl A."/>
            <person name="Ward D."/>
            <person name="Feldgarden M."/>
            <person name="Gevers D."/>
            <person name="Saerens B."/>
            <person name="Vaneechoutte M."/>
            <person name="Walker B."/>
            <person name="Young S."/>
            <person name="Zeng Q."/>
            <person name="Gargeya S."/>
            <person name="Fitzgerald M."/>
            <person name="Haas B."/>
            <person name="Abouelleil A."/>
            <person name="Allen A.W."/>
            <person name="Alvarado L."/>
            <person name="Arachchi H.M."/>
            <person name="Berlin A.M."/>
            <person name="Chapman S.B."/>
            <person name="Gainer-Dewar J."/>
            <person name="Goldberg J."/>
            <person name="Griggs A."/>
            <person name="Gujja S."/>
            <person name="Hansen M."/>
            <person name="Howarth C."/>
            <person name="Imamovic A."/>
            <person name="Ireland A."/>
            <person name="Larimer J."/>
            <person name="McCowan C."/>
            <person name="Murphy C."/>
            <person name="Pearson M."/>
            <person name="Poon T.W."/>
            <person name="Priest M."/>
            <person name="Roberts A."/>
            <person name="Saif S."/>
            <person name="Shea T."/>
            <person name="Sisk P."/>
            <person name="Sykes S."/>
            <person name="Wortman J."/>
            <person name="Nusbaum C."/>
            <person name="Birren B."/>
        </authorList>
    </citation>
    <scope>NUCLEOTIDE SEQUENCE [LARGE SCALE GENOMIC DNA]</scope>
    <source>
        <strain evidence="1 2">FB123-CNA-2</strain>
    </source>
</reference>
<dbReference type="HOGENOM" id="CLU_2393270_0_0_11"/>
<dbReference type="AlphaFoldDB" id="S2VK25"/>
<gene>
    <name evidence="1" type="ORF">HMPREF9237_00684</name>
</gene>
<evidence type="ECO:0000313" key="1">
    <source>
        <dbReference type="EMBL" id="EPD27151.1"/>
    </source>
</evidence>
<name>S2VK25_9ACTO</name>
<evidence type="ECO:0000313" key="2">
    <source>
        <dbReference type="Proteomes" id="UP000014393"/>
    </source>
</evidence>
<organism evidence="1 2">
    <name type="scientific">Actinotignum schaalii FB123-CNA-2</name>
    <dbReference type="NCBI Taxonomy" id="883067"/>
    <lineage>
        <taxon>Bacteria</taxon>
        <taxon>Bacillati</taxon>
        <taxon>Actinomycetota</taxon>
        <taxon>Actinomycetes</taxon>
        <taxon>Actinomycetales</taxon>
        <taxon>Actinomycetaceae</taxon>
        <taxon>Actinotignum</taxon>
    </lineage>
</organism>
<dbReference type="Proteomes" id="UP000014393">
    <property type="component" value="Unassembled WGS sequence"/>
</dbReference>